<accession>A0AAV3NJD8</accession>
<dbReference type="InterPro" id="IPR008271">
    <property type="entry name" value="Ser/Thr_kinase_AS"/>
</dbReference>
<keyword evidence="5" id="KW-0732">Signal</keyword>
<dbReference type="PANTHER" id="PTHR27009">
    <property type="entry name" value="RUST RESISTANCE KINASE LR10-RELATED"/>
    <property type="match status" value="1"/>
</dbReference>
<evidence type="ECO:0000256" key="7">
    <source>
        <dbReference type="ARBA" id="ARBA00022777"/>
    </source>
</evidence>
<feature type="domain" description="Protein kinase" evidence="12">
    <location>
        <begin position="1"/>
        <end position="193"/>
    </location>
</feature>
<keyword evidence="8" id="KW-0067">ATP-binding</keyword>
<dbReference type="SUPFAM" id="SSF56112">
    <property type="entry name" value="Protein kinase-like (PK-like)"/>
    <property type="match status" value="1"/>
</dbReference>
<keyword evidence="7" id="KW-0418">Kinase</keyword>
<evidence type="ECO:0000256" key="1">
    <source>
        <dbReference type="ARBA" id="ARBA00004479"/>
    </source>
</evidence>
<dbReference type="EMBL" id="BAABME010015016">
    <property type="protein sequence ID" value="GAA0138926.1"/>
    <property type="molecule type" value="Genomic_DNA"/>
</dbReference>
<evidence type="ECO:0000256" key="4">
    <source>
        <dbReference type="ARBA" id="ARBA00022692"/>
    </source>
</evidence>
<dbReference type="Gene3D" id="1.10.510.10">
    <property type="entry name" value="Transferase(Phosphotransferase) domain 1"/>
    <property type="match status" value="1"/>
</dbReference>
<dbReference type="GO" id="GO:0016020">
    <property type="term" value="C:membrane"/>
    <property type="evidence" value="ECO:0007669"/>
    <property type="project" value="UniProtKB-SubCell"/>
</dbReference>
<comment type="subcellular location">
    <subcellularLocation>
        <location evidence="1">Membrane</location>
        <topology evidence="1">Single-pass type I membrane protein</topology>
    </subcellularLocation>
</comment>
<evidence type="ECO:0000256" key="6">
    <source>
        <dbReference type="ARBA" id="ARBA00022741"/>
    </source>
</evidence>
<sequence length="197" mass="22376">MQTFFKIAIGIARGLEYLHRLCAMEIVHLDVKPHNVLLDEDFTPKISDFGLAKSSLREHNSTVTLSCGRGTIGYIAPEVVCRYLGSVSHKSDVYSYGMMVLEIVGGRRNVDNEVDNSSQIYMPHWIYNQIETNQDVNFLGIGNDEDEELARKMIIVSFWCIQTDPSSRPTMTRVVEMLESKVEVLQIPPRPYLFSAD</sequence>
<keyword evidence="9" id="KW-1133">Transmembrane helix</keyword>
<name>A0AAV3NJD8_LITER</name>
<comment type="caution">
    <text evidence="13">The sequence shown here is derived from an EMBL/GenBank/DDBJ whole genome shotgun (WGS) entry which is preliminary data.</text>
</comment>
<evidence type="ECO:0000259" key="12">
    <source>
        <dbReference type="PROSITE" id="PS50011"/>
    </source>
</evidence>
<evidence type="ECO:0000256" key="9">
    <source>
        <dbReference type="ARBA" id="ARBA00022989"/>
    </source>
</evidence>
<gene>
    <name evidence="13" type="ORF">LIER_35002</name>
</gene>
<dbReference type="AlphaFoldDB" id="A0AAV3NJD8"/>
<keyword evidence="11" id="KW-0325">Glycoprotein</keyword>
<dbReference type="GO" id="GO:0005524">
    <property type="term" value="F:ATP binding"/>
    <property type="evidence" value="ECO:0007669"/>
    <property type="project" value="UniProtKB-KW"/>
</dbReference>
<dbReference type="PROSITE" id="PS50011">
    <property type="entry name" value="PROTEIN_KINASE_DOM"/>
    <property type="match status" value="1"/>
</dbReference>
<keyword evidence="4" id="KW-0812">Transmembrane</keyword>
<keyword evidence="2" id="KW-0723">Serine/threonine-protein kinase</keyword>
<protein>
    <recommendedName>
        <fullName evidence="12">Protein kinase domain-containing protein</fullName>
    </recommendedName>
</protein>
<keyword evidence="14" id="KW-1185">Reference proteome</keyword>
<evidence type="ECO:0000256" key="10">
    <source>
        <dbReference type="ARBA" id="ARBA00023136"/>
    </source>
</evidence>
<dbReference type="Pfam" id="PF00069">
    <property type="entry name" value="Pkinase"/>
    <property type="match status" value="1"/>
</dbReference>
<keyword evidence="10" id="KW-0472">Membrane</keyword>
<proteinExistence type="predicted"/>
<dbReference type="GO" id="GO:0004674">
    <property type="term" value="F:protein serine/threonine kinase activity"/>
    <property type="evidence" value="ECO:0007669"/>
    <property type="project" value="UniProtKB-KW"/>
</dbReference>
<dbReference type="Proteomes" id="UP001454036">
    <property type="component" value="Unassembled WGS sequence"/>
</dbReference>
<dbReference type="FunFam" id="1.10.510.10:FF:000590">
    <property type="entry name" value="PR5-like receptor kinase"/>
    <property type="match status" value="1"/>
</dbReference>
<dbReference type="InterPro" id="IPR011009">
    <property type="entry name" value="Kinase-like_dom_sf"/>
</dbReference>
<evidence type="ECO:0000256" key="8">
    <source>
        <dbReference type="ARBA" id="ARBA00022840"/>
    </source>
</evidence>
<evidence type="ECO:0000256" key="5">
    <source>
        <dbReference type="ARBA" id="ARBA00022729"/>
    </source>
</evidence>
<dbReference type="InterPro" id="IPR045874">
    <property type="entry name" value="LRK10/LRL21-25-like"/>
</dbReference>
<evidence type="ECO:0000256" key="2">
    <source>
        <dbReference type="ARBA" id="ARBA00022527"/>
    </source>
</evidence>
<dbReference type="InterPro" id="IPR000719">
    <property type="entry name" value="Prot_kinase_dom"/>
</dbReference>
<dbReference type="SMART" id="SM00220">
    <property type="entry name" value="S_TKc"/>
    <property type="match status" value="1"/>
</dbReference>
<evidence type="ECO:0000256" key="11">
    <source>
        <dbReference type="ARBA" id="ARBA00023180"/>
    </source>
</evidence>
<evidence type="ECO:0000313" key="13">
    <source>
        <dbReference type="EMBL" id="GAA0138926.1"/>
    </source>
</evidence>
<dbReference type="PROSITE" id="PS00108">
    <property type="entry name" value="PROTEIN_KINASE_ST"/>
    <property type="match status" value="1"/>
</dbReference>
<keyword evidence="3" id="KW-0808">Transferase</keyword>
<evidence type="ECO:0000256" key="3">
    <source>
        <dbReference type="ARBA" id="ARBA00022679"/>
    </source>
</evidence>
<organism evidence="13 14">
    <name type="scientific">Lithospermum erythrorhizon</name>
    <name type="common">Purple gromwell</name>
    <name type="synonym">Lithospermum officinale var. erythrorhizon</name>
    <dbReference type="NCBI Taxonomy" id="34254"/>
    <lineage>
        <taxon>Eukaryota</taxon>
        <taxon>Viridiplantae</taxon>
        <taxon>Streptophyta</taxon>
        <taxon>Embryophyta</taxon>
        <taxon>Tracheophyta</taxon>
        <taxon>Spermatophyta</taxon>
        <taxon>Magnoliopsida</taxon>
        <taxon>eudicotyledons</taxon>
        <taxon>Gunneridae</taxon>
        <taxon>Pentapetalae</taxon>
        <taxon>asterids</taxon>
        <taxon>lamiids</taxon>
        <taxon>Boraginales</taxon>
        <taxon>Boraginaceae</taxon>
        <taxon>Boraginoideae</taxon>
        <taxon>Lithospermeae</taxon>
        <taxon>Lithospermum</taxon>
    </lineage>
</organism>
<keyword evidence="6" id="KW-0547">Nucleotide-binding</keyword>
<reference evidence="13 14" key="1">
    <citation type="submission" date="2024-01" db="EMBL/GenBank/DDBJ databases">
        <title>The complete chloroplast genome sequence of Lithospermum erythrorhizon: insights into the phylogenetic relationship among Boraginaceae species and the maternal lineages of purple gromwells.</title>
        <authorList>
            <person name="Okada T."/>
            <person name="Watanabe K."/>
        </authorList>
    </citation>
    <scope>NUCLEOTIDE SEQUENCE [LARGE SCALE GENOMIC DNA]</scope>
</reference>
<evidence type="ECO:0000313" key="14">
    <source>
        <dbReference type="Proteomes" id="UP001454036"/>
    </source>
</evidence>